<feature type="transmembrane region" description="Helical" evidence="1">
    <location>
        <begin position="182"/>
        <end position="202"/>
    </location>
</feature>
<dbReference type="PANTHER" id="PTHR36111:SF2">
    <property type="entry name" value="INNER MEMBRANE PROTEIN"/>
    <property type="match status" value="1"/>
</dbReference>
<evidence type="ECO:0000313" key="2">
    <source>
        <dbReference type="EMBL" id="MBM7561363.1"/>
    </source>
</evidence>
<dbReference type="RefSeq" id="WP_204662799.1">
    <property type="nucleotide sequence ID" value="NZ_JAFBDT010000004.1"/>
</dbReference>
<protein>
    <submittedName>
        <fullName evidence="2">Membrane protein YqgA involved in biofilm formation</fullName>
    </submittedName>
</protein>
<keyword evidence="1" id="KW-1133">Transmembrane helix</keyword>
<evidence type="ECO:0000313" key="3">
    <source>
        <dbReference type="Proteomes" id="UP000767854"/>
    </source>
</evidence>
<name>A0ABS2MPQ4_9FIRM</name>
<gene>
    <name evidence="2" type="ORF">JOC49_000883</name>
</gene>
<dbReference type="InterPro" id="IPR007563">
    <property type="entry name" value="DUF554"/>
</dbReference>
<feature type="transmembrane region" description="Helical" evidence="1">
    <location>
        <begin position="32"/>
        <end position="49"/>
    </location>
</feature>
<keyword evidence="3" id="KW-1185">Reference proteome</keyword>
<dbReference type="PANTHER" id="PTHR36111">
    <property type="entry name" value="INNER MEMBRANE PROTEIN-RELATED"/>
    <property type="match status" value="1"/>
</dbReference>
<dbReference type="Proteomes" id="UP000767854">
    <property type="component" value="Unassembled WGS sequence"/>
</dbReference>
<proteinExistence type="predicted"/>
<feature type="transmembrane region" description="Helical" evidence="1">
    <location>
        <begin position="6"/>
        <end position="25"/>
    </location>
</feature>
<organism evidence="2 3">
    <name type="scientific">Fusibacter tunisiensis</name>
    <dbReference type="NCBI Taxonomy" id="1008308"/>
    <lineage>
        <taxon>Bacteria</taxon>
        <taxon>Bacillati</taxon>
        <taxon>Bacillota</taxon>
        <taxon>Clostridia</taxon>
        <taxon>Eubacteriales</taxon>
        <taxon>Eubacteriales Family XII. Incertae Sedis</taxon>
        <taxon>Fusibacter</taxon>
    </lineage>
</organism>
<feature type="transmembrane region" description="Helical" evidence="1">
    <location>
        <begin position="55"/>
        <end position="75"/>
    </location>
</feature>
<feature type="transmembrane region" description="Helical" evidence="1">
    <location>
        <begin position="139"/>
        <end position="162"/>
    </location>
</feature>
<keyword evidence="1" id="KW-0812">Transmembrane</keyword>
<sequence>MLGTIVNALAIVVGGFAGVLLKGGLPEKMSTTIMQGVGLAVILLGLSSAMEGMPYIMEIIFFLVIGTVIGEWIDIEKRLEKIGDRLEVRFSRGGSTFSKGFVAASLLYCVGAMAIMGALESGLNGNHEILFAKSVLDGITSIVFASTLGVGVIFSAASVLIYQGSITLLAGGAAEILTETVVLQMSATGGLLIVGLGLSMVLSSKIRVANMLPSVLLPIVYHVIQNLIL</sequence>
<reference evidence="2 3" key="1">
    <citation type="submission" date="2021-01" db="EMBL/GenBank/DDBJ databases">
        <title>Genomic Encyclopedia of Type Strains, Phase IV (KMG-IV): sequencing the most valuable type-strain genomes for metagenomic binning, comparative biology and taxonomic classification.</title>
        <authorList>
            <person name="Goeker M."/>
        </authorList>
    </citation>
    <scope>NUCLEOTIDE SEQUENCE [LARGE SCALE GENOMIC DNA]</scope>
    <source>
        <strain evidence="2 3">DSM 24436</strain>
    </source>
</reference>
<evidence type="ECO:0000256" key="1">
    <source>
        <dbReference type="SAM" id="Phobius"/>
    </source>
</evidence>
<accession>A0ABS2MPQ4</accession>
<feature type="transmembrane region" description="Helical" evidence="1">
    <location>
        <begin position="96"/>
        <end position="119"/>
    </location>
</feature>
<keyword evidence="1" id="KW-0472">Membrane</keyword>
<dbReference type="EMBL" id="JAFBDT010000004">
    <property type="protein sequence ID" value="MBM7561363.1"/>
    <property type="molecule type" value="Genomic_DNA"/>
</dbReference>
<dbReference type="Pfam" id="PF04474">
    <property type="entry name" value="DUF554"/>
    <property type="match status" value="1"/>
</dbReference>
<comment type="caution">
    <text evidence="2">The sequence shown here is derived from an EMBL/GenBank/DDBJ whole genome shotgun (WGS) entry which is preliminary data.</text>
</comment>